<evidence type="ECO:0000256" key="1">
    <source>
        <dbReference type="SAM" id="MobiDB-lite"/>
    </source>
</evidence>
<dbReference type="RefSeq" id="XP_014160984.1">
    <property type="nucleotide sequence ID" value="XM_014305509.1"/>
</dbReference>
<proteinExistence type="predicted"/>
<dbReference type="GeneID" id="25901330"/>
<feature type="compositionally biased region" description="Polar residues" evidence="1">
    <location>
        <begin position="193"/>
        <end position="212"/>
    </location>
</feature>
<feature type="compositionally biased region" description="Polar residues" evidence="1">
    <location>
        <begin position="256"/>
        <end position="300"/>
    </location>
</feature>
<feature type="compositionally biased region" description="Gly residues" evidence="1">
    <location>
        <begin position="147"/>
        <end position="156"/>
    </location>
</feature>
<protein>
    <submittedName>
        <fullName evidence="2">Uncharacterized protein</fullName>
    </submittedName>
</protein>
<name>A0A0L0GDK9_9EUKA</name>
<feature type="compositionally biased region" description="Polar residues" evidence="1">
    <location>
        <begin position="29"/>
        <end position="45"/>
    </location>
</feature>
<reference evidence="2 3" key="1">
    <citation type="submission" date="2011-02" db="EMBL/GenBank/DDBJ databases">
        <title>The Genome Sequence of Sphaeroforma arctica JP610.</title>
        <authorList>
            <consortium name="The Broad Institute Genome Sequencing Platform"/>
            <person name="Russ C."/>
            <person name="Cuomo C."/>
            <person name="Young S.K."/>
            <person name="Zeng Q."/>
            <person name="Gargeya S."/>
            <person name="Alvarado L."/>
            <person name="Berlin A."/>
            <person name="Chapman S.B."/>
            <person name="Chen Z."/>
            <person name="Freedman E."/>
            <person name="Gellesch M."/>
            <person name="Goldberg J."/>
            <person name="Griggs A."/>
            <person name="Gujja S."/>
            <person name="Heilman E."/>
            <person name="Heiman D."/>
            <person name="Howarth C."/>
            <person name="Mehta T."/>
            <person name="Neiman D."/>
            <person name="Pearson M."/>
            <person name="Roberts A."/>
            <person name="Saif S."/>
            <person name="Shea T."/>
            <person name="Shenoy N."/>
            <person name="Sisk P."/>
            <person name="Stolte C."/>
            <person name="Sykes S."/>
            <person name="White J."/>
            <person name="Yandava C."/>
            <person name="Burger G."/>
            <person name="Gray M.W."/>
            <person name="Holland P.W.H."/>
            <person name="King N."/>
            <person name="Lang F.B.F."/>
            <person name="Roger A.J."/>
            <person name="Ruiz-Trillo I."/>
            <person name="Haas B."/>
            <person name="Nusbaum C."/>
            <person name="Birren B."/>
        </authorList>
    </citation>
    <scope>NUCLEOTIDE SEQUENCE [LARGE SCALE GENOMIC DNA]</scope>
    <source>
        <strain evidence="2 3">JP610</strain>
    </source>
</reference>
<evidence type="ECO:0000313" key="2">
    <source>
        <dbReference type="EMBL" id="KNC87082.1"/>
    </source>
</evidence>
<dbReference type="Proteomes" id="UP000054560">
    <property type="component" value="Unassembled WGS sequence"/>
</dbReference>
<feature type="compositionally biased region" description="Low complexity" evidence="1">
    <location>
        <begin position="108"/>
        <end position="139"/>
    </location>
</feature>
<organism evidence="2 3">
    <name type="scientific">Sphaeroforma arctica JP610</name>
    <dbReference type="NCBI Taxonomy" id="667725"/>
    <lineage>
        <taxon>Eukaryota</taxon>
        <taxon>Ichthyosporea</taxon>
        <taxon>Ichthyophonida</taxon>
        <taxon>Sphaeroforma</taxon>
    </lineage>
</organism>
<evidence type="ECO:0000313" key="3">
    <source>
        <dbReference type="Proteomes" id="UP000054560"/>
    </source>
</evidence>
<feature type="region of interest" description="Disordered" evidence="1">
    <location>
        <begin position="1"/>
        <end position="428"/>
    </location>
</feature>
<keyword evidence="3" id="KW-1185">Reference proteome</keyword>
<accession>A0A0L0GDK9</accession>
<sequence>MYPYQQQQPPGPPGQPGQPGQPGAAGFNPQHSVGSMGTPQRPNAVQQGQGGGFQAPSAQSGMPPSQQQQPQNPMAVPHHPTGPSAHLQAATQHVGGFQSQPTSASGLNPNFSSQQQPQQQIQQNNAFQSAIHTPQAPSTTQPPPGGNPGNGGGLGSPSGPPSANMPHAASNPAVNRLPPTSSPAAPPTVSSPGSHMQKSASTHSMGSLSAQYTHLRPKQSDRGWNDPPTALFGATTASAANSKETKNKRRNMRPSAASQHAQMYGDTAQQGYAQPQGNNSPQAGQFQQPSMMQSPNSGNLTMGMPPGSNNQYGGYQAQQPQNASIMQPGQAGGQQSFGSPLPGQPPLQPQGFPLQTQAQAQQSPQGYGQQPQQQGYAPQQPQQGFVPHGKQSQQQFPQQGGFQPPHLQQQQAMGQPPPGGAQPGAPYR</sequence>
<dbReference type="AlphaFoldDB" id="A0A0L0GDK9"/>
<feature type="compositionally biased region" description="Low complexity" evidence="1">
    <location>
        <begin position="54"/>
        <end position="77"/>
    </location>
</feature>
<gene>
    <name evidence="2" type="ORF">SARC_00826</name>
</gene>
<dbReference type="EMBL" id="KQ241624">
    <property type="protein sequence ID" value="KNC87082.1"/>
    <property type="molecule type" value="Genomic_DNA"/>
</dbReference>
<dbReference type="STRING" id="667725.A0A0L0GDK9"/>
<feature type="compositionally biased region" description="Polar residues" evidence="1">
    <location>
        <begin position="307"/>
        <end position="327"/>
    </location>
</feature>
<feature type="compositionally biased region" description="Polar residues" evidence="1">
    <location>
        <begin position="97"/>
        <end position="107"/>
    </location>
</feature>
<feature type="compositionally biased region" description="Low complexity" evidence="1">
    <location>
        <begin position="349"/>
        <end position="414"/>
    </location>
</feature>